<dbReference type="PROSITE" id="PS51470">
    <property type="entry name" value="FG_GAP"/>
    <property type="match status" value="1"/>
</dbReference>
<keyword evidence="5" id="KW-1133">Transmembrane helix</keyword>
<dbReference type="Proteomes" id="UP000717585">
    <property type="component" value="Unassembled WGS sequence"/>
</dbReference>
<name>A0A8J6BU83_9EUKA</name>
<keyword evidence="7" id="KW-1185">Reference proteome</keyword>
<feature type="transmembrane region" description="Helical" evidence="5">
    <location>
        <begin position="6"/>
        <end position="27"/>
    </location>
</feature>
<accession>A0A8J6BU83</accession>
<feature type="transmembrane region" description="Helical" evidence="5">
    <location>
        <begin position="419"/>
        <end position="452"/>
    </location>
</feature>
<protein>
    <submittedName>
        <fullName evidence="6">FG-GAP repeat</fullName>
    </submittedName>
</protein>
<proteinExistence type="predicted"/>
<evidence type="ECO:0000256" key="4">
    <source>
        <dbReference type="PROSITE-ProRule" id="PRU00803"/>
    </source>
</evidence>
<evidence type="ECO:0000256" key="3">
    <source>
        <dbReference type="ARBA" id="ARBA00023180"/>
    </source>
</evidence>
<dbReference type="InterPro" id="IPR013519">
    <property type="entry name" value="Int_alpha_beta-p"/>
</dbReference>
<evidence type="ECO:0000256" key="5">
    <source>
        <dbReference type="SAM" id="Phobius"/>
    </source>
</evidence>
<dbReference type="PANTHER" id="PTHR36220:SF1">
    <property type="entry name" value="GAMMA TUBULIN COMPLEX COMPONENT C-TERMINAL DOMAIN-CONTAINING PROTEIN"/>
    <property type="match status" value="1"/>
</dbReference>
<evidence type="ECO:0000256" key="2">
    <source>
        <dbReference type="ARBA" id="ARBA00022737"/>
    </source>
</evidence>
<keyword evidence="5" id="KW-0812">Transmembrane</keyword>
<dbReference type="PANTHER" id="PTHR36220">
    <property type="entry name" value="UNNAMED PRODUCT"/>
    <property type="match status" value="1"/>
</dbReference>
<dbReference type="EMBL" id="JAHDYR010000066">
    <property type="protein sequence ID" value="KAG9390081.1"/>
    <property type="molecule type" value="Genomic_DNA"/>
</dbReference>
<evidence type="ECO:0000313" key="6">
    <source>
        <dbReference type="EMBL" id="KAG9390081.1"/>
    </source>
</evidence>
<dbReference type="SMART" id="SM00191">
    <property type="entry name" value="Int_alpha"/>
    <property type="match status" value="5"/>
</dbReference>
<keyword evidence="5" id="KW-0472">Membrane</keyword>
<comment type="caution">
    <text evidence="6">The sequence shown here is derived from an EMBL/GenBank/DDBJ whole genome shotgun (WGS) entry which is preliminary data.</text>
</comment>
<gene>
    <name evidence="6" type="ORF">J8273_8118</name>
</gene>
<reference evidence="6" key="1">
    <citation type="submission" date="2021-05" db="EMBL/GenBank/DDBJ databases">
        <title>A free-living protist that lacks canonical eukaryotic 1 DNA replication and segregation systems.</title>
        <authorList>
            <person name="Salas-Leiva D.E."/>
            <person name="Tromer E.C."/>
            <person name="Curtis B.A."/>
            <person name="Jerlstrom-Hultqvist J."/>
            <person name="Kolisko M."/>
            <person name="Yi Z."/>
            <person name="Salas-Leiva J.S."/>
            <person name="Gallot-Lavallee L."/>
            <person name="Kops G.J.P.L."/>
            <person name="Archibald J.M."/>
            <person name="Simpson A.G.B."/>
            <person name="Roger A.J."/>
        </authorList>
    </citation>
    <scope>NUCLEOTIDE SEQUENCE</scope>
    <source>
        <strain evidence="6">BICM</strain>
    </source>
</reference>
<dbReference type="AlphaFoldDB" id="A0A8J6BU83"/>
<dbReference type="Gene3D" id="2.130.10.130">
    <property type="entry name" value="Integrin alpha, N-terminal"/>
    <property type="match status" value="2"/>
</dbReference>
<keyword evidence="3" id="KW-0325">Glycoprotein</keyword>
<feature type="repeat" description="FG-GAP" evidence="4">
    <location>
        <begin position="133"/>
        <end position="186"/>
    </location>
</feature>
<organism evidence="6 7">
    <name type="scientific">Carpediemonas membranifera</name>
    <dbReference type="NCBI Taxonomy" id="201153"/>
    <lineage>
        <taxon>Eukaryota</taxon>
        <taxon>Metamonada</taxon>
        <taxon>Carpediemonas-like organisms</taxon>
        <taxon>Carpediemonas</taxon>
    </lineage>
</organism>
<dbReference type="OrthoDB" id="188207at2759"/>
<keyword evidence="2" id="KW-0677">Repeat</keyword>
<sequence length="487" mass="51444">MRIASFIPLCVWQAVVLVASLILGVILEFDKFSGEPRAYGFMGNSVAINGSYAVVGAYYENDLDGRVYVYRKPHDVWRLHQTLTVSDAGAGDCTLGSAVALHGDYMVVGASNADDKGAAYVFQLDDTVWSLMQKLVDSAGSQYDLFGSSVAISGTTIAVGAPKSDAAANEGGAVVVFLLTSATWTATQKLTASDPSNNAYFGHRLAMAGARMAVAASRDDETVFAGVYMFSSADGITWDEEAKLAPSDADPFSYFGSDVALSEDASFVAVGCPGHDMDVGAVYIYTRTGTTWAQAAKLTADYDSRADWDDQMFGWSVAMDGGLMAVGAPYSNARSLLHNGVDVGRVYLFEQGDGPSWSQTRQMVASDATDSDMIGKNVAISGTTVISGAVDEDIDGNFNAGAVYFFRVPGFADMLPSLLALALGIVVLVLLCLCCAGVCVVGCVVVAAVPAASLVTVWRRRRSGKVEGKFYPIVHSMPPPDELNETA</sequence>
<evidence type="ECO:0000313" key="7">
    <source>
        <dbReference type="Proteomes" id="UP000717585"/>
    </source>
</evidence>
<dbReference type="InterPro" id="IPR028994">
    <property type="entry name" value="Integrin_alpha_N"/>
</dbReference>
<keyword evidence="1" id="KW-0732">Signal</keyword>
<dbReference type="Pfam" id="PF14312">
    <property type="entry name" value="FG-GAP_2"/>
    <property type="match status" value="7"/>
</dbReference>
<dbReference type="SUPFAM" id="SSF69318">
    <property type="entry name" value="Integrin alpha N-terminal domain"/>
    <property type="match status" value="2"/>
</dbReference>
<evidence type="ECO:0000256" key="1">
    <source>
        <dbReference type="ARBA" id="ARBA00022729"/>
    </source>
</evidence>
<dbReference type="InterPro" id="IPR013517">
    <property type="entry name" value="FG-GAP"/>
</dbReference>